<dbReference type="PANTHER" id="PTHR38096:SF1">
    <property type="entry name" value="ENTEROBACTIN SYNTHASE COMPONENT D"/>
    <property type="match status" value="1"/>
</dbReference>
<evidence type="ECO:0000259" key="4">
    <source>
        <dbReference type="Pfam" id="PF01648"/>
    </source>
</evidence>
<dbReference type="PRINTS" id="PR01399">
    <property type="entry name" value="ENTSNTHTASED"/>
</dbReference>
<comment type="cofactor">
    <cofactor evidence="3">
        <name>Mg(2+)</name>
        <dbReference type="ChEBI" id="CHEBI:18420"/>
    </cofactor>
</comment>
<dbReference type="PANTHER" id="PTHR38096">
    <property type="entry name" value="ENTEROBACTIN SYNTHASE COMPONENT D"/>
    <property type="match status" value="1"/>
</dbReference>
<dbReference type="InterPro" id="IPR041354">
    <property type="entry name" value="4PPT_N"/>
</dbReference>
<dbReference type="GO" id="GO:0009366">
    <property type="term" value="C:enterobactin synthetase complex"/>
    <property type="evidence" value="ECO:0007669"/>
    <property type="project" value="InterPro"/>
</dbReference>
<keyword evidence="7" id="KW-1185">Reference proteome</keyword>
<evidence type="ECO:0000256" key="3">
    <source>
        <dbReference type="PIRSR" id="PIRSR603542-2"/>
    </source>
</evidence>
<reference evidence="7" key="1">
    <citation type="submission" date="2015-10" db="EMBL/GenBank/DDBJ databases">
        <authorList>
            <person name="Ju K.-S."/>
            <person name="Doroghazi J.R."/>
            <person name="Metcalf W.W."/>
        </authorList>
    </citation>
    <scope>NUCLEOTIDE SEQUENCE [LARGE SCALE GENOMIC DNA]</scope>
    <source>
        <strain evidence="7">NRRL 3151</strain>
    </source>
</reference>
<name>A0A0X3VMG0_9ACTN</name>
<feature type="binding site" evidence="3">
    <location>
        <position position="108"/>
    </location>
    <ligand>
        <name>Mg(2+)</name>
        <dbReference type="ChEBI" id="CHEBI:18420"/>
    </ligand>
</feature>
<feature type="binding site" evidence="2">
    <location>
        <position position="166"/>
    </location>
    <ligand>
        <name>CoA</name>
        <dbReference type="ChEBI" id="CHEBI:57287"/>
    </ligand>
</feature>
<dbReference type="RefSeq" id="WP_062698426.1">
    <property type="nucleotide sequence ID" value="NZ_LLZG01000013.1"/>
</dbReference>
<feature type="binding site" evidence="2">
    <location>
        <position position="49"/>
    </location>
    <ligand>
        <name>CoA</name>
        <dbReference type="ChEBI" id="CHEBI:57287"/>
    </ligand>
</feature>
<feature type="binding site" evidence="3">
    <location>
        <position position="109"/>
    </location>
    <ligand>
        <name>Mg(2+)</name>
        <dbReference type="ChEBI" id="CHEBI:18420"/>
    </ligand>
</feature>
<dbReference type="Pfam" id="PF17837">
    <property type="entry name" value="4PPT_N"/>
    <property type="match status" value="1"/>
</dbReference>
<dbReference type="SUPFAM" id="SSF56214">
    <property type="entry name" value="4'-phosphopantetheinyl transferase"/>
    <property type="match status" value="1"/>
</dbReference>
<dbReference type="InterPro" id="IPR037143">
    <property type="entry name" value="4-PPantetheinyl_Trfase_dom_sf"/>
</dbReference>
<evidence type="ECO:0000256" key="1">
    <source>
        <dbReference type="ARBA" id="ARBA00022679"/>
    </source>
</evidence>
<protein>
    <submittedName>
        <fullName evidence="6">4'-phosphopantetheinyl transferase</fullName>
    </submittedName>
</protein>
<feature type="binding site" evidence="2">
    <location>
        <position position="156"/>
    </location>
    <ligand>
        <name>CoA</name>
        <dbReference type="ChEBI" id="CHEBI:57287"/>
    </ligand>
</feature>
<dbReference type="AlphaFoldDB" id="A0A0X3VMG0"/>
<feature type="binding site" evidence="2">
    <location>
        <position position="41"/>
    </location>
    <ligand>
        <name>CoA</name>
        <dbReference type="ChEBI" id="CHEBI:57287"/>
    </ligand>
</feature>
<dbReference type="InterPro" id="IPR008278">
    <property type="entry name" value="4-PPantetheinyl_Trfase_dom"/>
</dbReference>
<dbReference type="InterPro" id="IPR003542">
    <property type="entry name" value="Enbac_synth_compD-like"/>
</dbReference>
<feature type="binding site" evidence="3">
    <location>
        <position position="107"/>
    </location>
    <ligand>
        <name>Mg(2+)</name>
        <dbReference type="ChEBI" id="CHEBI:18420"/>
    </ligand>
</feature>
<accession>A0A0X3VMG0</accession>
<feature type="domain" description="4'-phosphopantetheinyl transferase" evidence="4">
    <location>
        <begin position="103"/>
        <end position="177"/>
    </location>
</feature>
<keyword evidence="3" id="KW-0479">Metal-binding</keyword>
<gene>
    <name evidence="6" type="ORF">ADL12_03765</name>
</gene>
<keyword evidence="3" id="KW-0460">Magnesium</keyword>
<dbReference type="GO" id="GO:0000287">
    <property type="term" value="F:magnesium ion binding"/>
    <property type="evidence" value="ECO:0007669"/>
    <property type="project" value="InterPro"/>
</dbReference>
<dbReference type="GO" id="GO:0009239">
    <property type="term" value="P:enterobactin biosynthetic process"/>
    <property type="evidence" value="ECO:0007669"/>
    <property type="project" value="InterPro"/>
</dbReference>
<evidence type="ECO:0000259" key="5">
    <source>
        <dbReference type="Pfam" id="PF17837"/>
    </source>
</evidence>
<dbReference type="GO" id="GO:0008897">
    <property type="term" value="F:holo-[acyl-carrier-protein] synthase activity"/>
    <property type="evidence" value="ECO:0007669"/>
    <property type="project" value="InterPro"/>
</dbReference>
<dbReference type="OrthoDB" id="8210607at2"/>
<feature type="binding site" evidence="2">
    <location>
        <position position="152"/>
    </location>
    <ligand>
        <name>CoA</name>
        <dbReference type="ChEBI" id="CHEBI:57287"/>
    </ligand>
</feature>
<dbReference type="Proteomes" id="UP000053923">
    <property type="component" value="Unassembled WGS sequence"/>
</dbReference>
<dbReference type="Pfam" id="PF01648">
    <property type="entry name" value="ACPS"/>
    <property type="match status" value="1"/>
</dbReference>
<feature type="binding site" evidence="2">
    <location>
        <position position="107"/>
    </location>
    <ligand>
        <name>CoA</name>
        <dbReference type="ChEBI" id="CHEBI:57287"/>
    </ligand>
</feature>
<evidence type="ECO:0000256" key="2">
    <source>
        <dbReference type="PIRSR" id="PIRSR603542-1"/>
    </source>
</evidence>
<feature type="domain" description="4'-phosphopantetheinyl transferase N-terminal" evidence="5">
    <location>
        <begin position="29"/>
        <end position="94"/>
    </location>
</feature>
<keyword evidence="1 6" id="KW-0808">Transferase</keyword>
<dbReference type="GO" id="GO:0005886">
    <property type="term" value="C:plasma membrane"/>
    <property type="evidence" value="ECO:0007669"/>
    <property type="project" value="TreeGrafter"/>
</dbReference>
<dbReference type="EMBL" id="LLZG01000013">
    <property type="protein sequence ID" value="KUL45462.1"/>
    <property type="molecule type" value="Genomic_DNA"/>
</dbReference>
<organism evidence="6 7">
    <name type="scientific">Streptomyces regalis</name>
    <dbReference type="NCBI Taxonomy" id="68262"/>
    <lineage>
        <taxon>Bacteria</taxon>
        <taxon>Bacillati</taxon>
        <taxon>Actinomycetota</taxon>
        <taxon>Actinomycetes</taxon>
        <taxon>Kitasatosporales</taxon>
        <taxon>Streptomycetaceae</taxon>
        <taxon>Streptomyces</taxon>
    </lineage>
</organism>
<feature type="binding site" evidence="2">
    <location>
        <begin position="85"/>
        <end position="86"/>
    </location>
    <ligand>
        <name>CoA</name>
        <dbReference type="ChEBI" id="CHEBI:57287"/>
    </ligand>
</feature>
<sequence length="226" mass="24399">MIEELLPDAVVTVEAYGDEEPPNTALYPEEEAVVAKAVGKRRREFAVVRSCARRAMEKLGVPPQPILPGERGAPAWPAGLVGSMTHCDGYHAAALVRAADLASLGIDAEPHGTLPEGVLPAVALPAEADRLRRLTGEHPGIHWDRLLFSAKESVYKAWFPLTGKWLDFTEADIDVFAAPGDRCSGGFRARLLVPGPVVGDRRIDLFEGRWTVQRGLVATAVSVPHT</sequence>
<comment type="caution">
    <text evidence="6">The sequence shown here is derived from an EMBL/GenBank/DDBJ whole genome shotgun (WGS) entry which is preliminary data.</text>
</comment>
<evidence type="ECO:0000313" key="6">
    <source>
        <dbReference type="EMBL" id="KUL45462.1"/>
    </source>
</evidence>
<evidence type="ECO:0000313" key="7">
    <source>
        <dbReference type="Proteomes" id="UP000053923"/>
    </source>
</evidence>
<proteinExistence type="predicted"/>